<name>A0AAN4UPT3_9RHOB</name>
<reference evidence="2 3" key="2">
    <citation type="submission" date="2016-10" db="EMBL/GenBank/DDBJ databases">
        <authorList>
            <person name="Varghese N."/>
            <person name="Submissions S."/>
        </authorList>
    </citation>
    <scope>NUCLEOTIDE SEQUENCE [LARGE SCALE GENOMIC DNA]</scope>
    <source>
        <strain evidence="2 3">DSM 24802</strain>
    </source>
</reference>
<reference evidence="1" key="3">
    <citation type="submission" date="2023-06" db="EMBL/GenBank/DDBJ databases">
        <authorList>
            <person name="Sun Q."/>
            <person name="Zhou Y."/>
        </authorList>
    </citation>
    <scope>NUCLEOTIDE SEQUENCE</scope>
    <source>
        <strain evidence="1">CGMCC 1.10859</strain>
    </source>
</reference>
<dbReference type="Proteomes" id="UP000199541">
    <property type="component" value="Unassembled WGS sequence"/>
</dbReference>
<gene>
    <name evidence="1" type="ORF">GCM10008024_08020</name>
    <name evidence="2" type="ORF">SAMN05444006_10274</name>
</gene>
<dbReference type="SUPFAM" id="SSF52540">
    <property type="entry name" value="P-loop containing nucleoside triphosphate hydrolases"/>
    <property type="match status" value="1"/>
</dbReference>
<reference evidence="1" key="1">
    <citation type="journal article" date="2014" name="Int. J. Syst. Evol. Microbiol.">
        <title>Complete genome sequence of Corynebacterium casei LMG S-19264T (=DSM 44701T), isolated from a smear-ripened cheese.</title>
        <authorList>
            <consortium name="US DOE Joint Genome Institute (JGI-PGF)"/>
            <person name="Walter F."/>
            <person name="Albersmeier A."/>
            <person name="Kalinowski J."/>
            <person name="Ruckert C."/>
        </authorList>
    </citation>
    <scope>NUCLEOTIDE SEQUENCE</scope>
    <source>
        <strain evidence="1">CGMCC 1.10859</strain>
    </source>
</reference>
<dbReference type="AlphaFoldDB" id="A0AAN4UPT3"/>
<evidence type="ECO:0008006" key="5">
    <source>
        <dbReference type="Google" id="ProtNLM"/>
    </source>
</evidence>
<organism evidence="1 4">
    <name type="scientific">Allgaiera indica</name>
    <dbReference type="NCBI Taxonomy" id="765699"/>
    <lineage>
        <taxon>Bacteria</taxon>
        <taxon>Pseudomonadati</taxon>
        <taxon>Pseudomonadota</taxon>
        <taxon>Alphaproteobacteria</taxon>
        <taxon>Rhodobacterales</taxon>
        <taxon>Paracoccaceae</taxon>
        <taxon>Allgaiera</taxon>
    </lineage>
</organism>
<dbReference type="Proteomes" id="UP000634647">
    <property type="component" value="Unassembled WGS sequence"/>
</dbReference>
<protein>
    <recommendedName>
        <fullName evidence="5">Gamma-glutamyl kinase</fullName>
    </recommendedName>
</protein>
<dbReference type="RefSeq" id="WP_035840195.1">
    <property type="nucleotide sequence ID" value="NZ_BNAB01000002.1"/>
</dbReference>
<dbReference type="Gene3D" id="3.40.50.300">
    <property type="entry name" value="P-loop containing nucleotide triphosphate hydrolases"/>
    <property type="match status" value="1"/>
</dbReference>
<dbReference type="EMBL" id="FNOB01000002">
    <property type="protein sequence ID" value="SDW20600.1"/>
    <property type="molecule type" value="Genomic_DNA"/>
</dbReference>
<proteinExistence type="predicted"/>
<comment type="caution">
    <text evidence="1">The sequence shown here is derived from an EMBL/GenBank/DDBJ whole genome shotgun (WGS) entry which is preliminary data.</text>
</comment>
<accession>A0AAN4UPT3</accession>
<dbReference type="EMBL" id="BNAB01000002">
    <property type="protein sequence ID" value="GHD99679.1"/>
    <property type="molecule type" value="Genomic_DNA"/>
</dbReference>
<evidence type="ECO:0000313" key="1">
    <source>
        <dbReference type="EMBL" id="GHD99679.1"/>
    </source>
</evidence>
<dbReference type="InterPro" id="IPR027417">
    <property type="entry name" value="P-loop_NTPase"/>
</dbReference>
<evidence type="ECO:0000313" key="4">
    <source>
        <dbReference type="Proteomes" id="UP000634647"/>
    </source>
</evidence>
<evidence type="ECO:0000313" key="2">
    <source>
        <dbReference type="EMBL" id="SDW20600.1"/>
    </source>
</evidence>
<evidence type="ECO:0000313" key="3">
    <source>
        <dbReference type="Proteomes" id="UP000199541"/>
    </source>
</evidence>
<keyword evidence="3" id="KW-1185">Reference proteome</keyword>
<sequence length="197" mass="22174">MLVFWEQRLVFLATPKTGSTAVETALESMAEVAVARPPALKHTTLGRYRRFVGPWLEKTAGAKFEVVALMREPISWLGSWYRYRGRAAIDGSPRSTQGMSFDDFVAAYLSSPVPECARIGAQAQFLGAGRDDRVDRVFRYEAIESFVDFLETRLNQKIDLPRLNVSPPGETPLSAPLAARIRQERAEDFTLYESLDR</sequence>